<proteinExistence type="predicted"/>
<organism evidence="2 3">
    <name type="scientific">Rhodococcus baikonurensis</name>
    <dbReference type="NCBI Taxonomy" id="172041"/>
    <lineage>
        <taxon>Bacteria</taxon>
        <taxon>Bacillati</taxon>
        <taxon>Actinomycetota</taxon>
        <taxon>Actinomycetes</taxon>
        <taxon>Mycobacteriales</taxon>
        <taxon>Nocardiaceae</taxon>
        <taxon>Rhodococcus</taxon>
        <taxon>Rhodococcus erythropolis group</taxon>
    </lineage>
</organism>
<gene>
    <name evidence="2" type="ORF">ACFFQ6_38475</name>
</gene>
<dbReference type="RefSeq" id="WP_378377689.1">
    <property type="nucleotide sequence ID" value="NZ_JBHMAS010000166.1"/>
</dbReference>
<feature type="region of interest" description="Disordered" evidence="1">
    <location>
        <begin position="1"/>
        <end position="22"/>
    </location>
</feature>
<evidence type="ECO:0000313" key="3">
    <source>
        <dbReference type="Proteomes" id="UP001589587"/>
    </source>
</evidence>
<keyword evidence="3" id="KW-1185">Reference proteome</keyword>
<accession>A0ABV5XV06</accession>
<feature type="region of interest" description="Disordered" evidence="1">
    <location>
        <begin position="164"/>
        <end position="194"/>
    </location>
</feature>
<dbReference type="EMBL" id="JBHMAS010000166">
    <property type="protein sequence ID" value="MFB9785584.1"/>
    <property type="molecule type" value="Genomic_DNA"/>
</dbReference>
<sequence>MPTPRTSPGTTDITPTVEQDSSLEEACERGICPWCHRAISPPTRGRPRVWCSDQCRRNAHNARKAARAGVVGMRVIRQTETVAPPAPPVQPTERPGAASETFDPADALLHVTHSPELIARVLRVVTANLGPRSIDRQLPGPMHDAAVELAPLLADYIRRTSVPAAEATPENGAAAALSRQQRRPLQRSTGKSRH</sequence>
<reference evidence="2 3" key="1">
    <citation type="submission" date="2024-09" db="EMBL/GenBank/DDBJ databases">
        <authorList>
            <person name="Sun Q."/>
            <person name="Mori K."/>
        </authorList>
    </citation>
    <scope>NUCLEOTIDE SEQUENCE [LARGE SCALE GENOMIC DNA]</scope>
    <source>
        <strain evidence="2 3">JCM 11411</strain>
    </source>
</reference>
<evidence type="ECO:0000313" key="2">
    <source>
        <dbReference type="EMBL" id="MFB9785584.1"/>
    </source>
</evidence>
<comment type="caution">
    <text evidence="2">The sequence shown here is derived from an EMBL/GenBank/DDBJ whole genome shotgun (WGS) entry which is preliminary data.</text>
</comment>
<protein>
    <submittedName>
        <fullName evidence="2">Uncharacterized protein</fullName>
    </submittedName>
</protein>
<feature type="compositionally biased region" description="Basic residues" evidence="1">
    <location>
        <begin position="180"/>
        <end position="194"/>
    </location>
</feature>
<evidence type="ECO:0000256" key="1">
    <source>
        <dbReference type="SAM" id="MobiDB-lite"/>
    </source>
</evidence>
<feature type="compositionally biased region" description="Low complexity" evidence="1">
    <location>
        <begin position="164"/>
        <end position="179"/>
    </location>
</feature>
<dbReference type="Proteomes" id="UP001589587">
    <property type="component" value="Unassembled WGS sequence"/>
</dbReference>
<feature type="compositionally biased region" description="Polar residues" evidence="1">
    <location>
        <begin position="1"/>
        <end position="20"/>
    </location>
</feature>
<name>A0ABV5XV06_9NOCA</name>